<keyword evidence="1" id="KW-0678">Repressor</keyword>
<dbReference type="PATRIC" id="fig|319653.3.peg.241"/>
<gene>
    <name evidence="6" type="ORF">IV87_GL000235</name>
</gene>
<evidence type="ECO:0000256" key="2">
    <source>
        <dbReference type="ARBA" id="ARBA00023015"/>
    </source>
</evidence>
<sequence>MMEKQLQRSRAVLPIGTVMKLTTLSARQIRYYETQGLIKPARNAGNRRQFSLIDVDRLLEIKDYLDEGFNMTEIKRVYEKQAKRQEKEHKDLEKPVTDEDVRHALHNEFLSIAGLKHWHSSSFPSDDLSKK</sequence>
<dbReference type="Gene3D" id="1.10.1660.10">
    <property type="match status" value="1"/>
</dbReference>
<dbReference type="EMBL" id="JQBY01000010">
    <property type="protein sequence ID" value="KRN82478.1"/>
    <property type="molecule type" value="Genomic_DNA"/>
</dbReference>
<dbReference type="CDD" id="cd01105">
    <property type="entry name" value="HTH_GlnR-like"/>
    <property type="match status" value="1"/>
</dbReference>
<dbReference type="PANTHER" id="PTHR30204">
    <property type="entry name" value="REDOX-CYCLING DRUG-SENSING TRANSCRIPTIONAL ACTIVATOR SOXR"/>
    <property type="match status" value="1"/>
</dbReference>
<proteinExistence type="predicted"/>
<dbReference type="SMART" id="SM00422">
    <property type="entry name" value="HTH_MERR"/>
    <property type="match status" value="1"/>
</dbReference>
<evidence type="ECO:0000256" key="3">
    <source>
        <dbReference type="ARBA" id="ARBA00023125"/>
    </source>
</evidence>
<dbReference type="AlphaFoldDB" id="A0A0R2JZ07"/>
<protein>
    <submittedName>
        <fullName evidence="6">Glutamine synthetase repressor</fullName>
    </submittedName>
</protein>
<dbReference type="Pfam" id="PF13411">
    <property type="entry name" value="MerR_1"/>
    <property type="match status" value="1"/>
</dbReference>
<dbReference type="InterPro" id="IPR009061">
    <property type="entry name" value="DNA-bd_dom_put_sf"/>
</dbReference>
<dbReference type="InterPro" id="IPR000551">
    <property type="entry name" value="MerR-type_HTH_dom"/>
</dbReference>
<dbReference type="InterPro" id="IPR047057">
    <property type="entry name" value="MerR_fam"/>
</dbReference>
<dbReference type="GO" id="GO:0003677">
    <property type="term" value="F:DNA binding"/>
    <property type="evidence" value="ECO:0007669"/>
    <property type="project" value="UniProtKB-KW"/>
</dbReference>
<evidence type="ECO:0000313" key="7">
    <source>
        <dbReference type="Proteomes" id="UP000051749"/>
    </source>
</evidence>
<name>A0A0R2JZ07_9LACO</name>
<accession>A0A0R2JZ07</accession>
<reference evidence="6 7" key="1">
    <citation type="journal article" date="2015" name="Genome Announc.">
        <title>Expanding the biotechnology potential of lactobacilli through comparative genomics of 213 strains and associated genera.</title>
        <authorList>
            <person name="Sun Z."/>
            <person name="Harris H.M."/>
            <person name="McCann A."/>
            <person name="Guo C."/>
            <person name="Argimon S."/>
            <person name="Zhang W."/>
            <person name="Yang X."/>
            <person name="Jeffery I.B."/>
            <person name="Cooney J.C."/>
            <person name="Kagawa T.F."/>
            <person name="Liu W."/>
            <person name="Song Y."/>
            <person name="Salvetti E."/>
            <person name="Wrobel A."/>
            <person name="Rasinkangas P."/>
            <person name="Parkhill J."/>
            <person name="Rea M.C."/>
            <person name="O'Sullivan O."/>
            <person name="Ritari J."/>
            <person name="Douillard F.P."/>
            <person name="Paul Ross R."/>
            <person name="Yang R."/>
            <person name="Briner A.E."/>
            <person name="Felis G.E."/>
            <person name="de Vos W.M."/>
            <person name="Barrangou R."/>
            <person name="Klaenhammer T.R."/>
            <person name="Caufield P.W."/>
            <person name="Cui Y."/>
            <person name="Zhang H."/>
            <person name="O'Toole P.W."/>
        </authorList>
    </citation>
    <scope>NUCLEOTIDE SEQUENCE [LARGE SCALE GENOMIC DNA]</scope>
    <source>
        <strain evidence="6 7">DSM 22301</strain>
    </source>
</reference>
<dbReference type="OrthoDB" id="9806513at2"/>
<dbReference type="PROSITE" id="PS50937">
    <property type="entry name" value="HTH_MERR_2"/>
    <property type="match status" value="1"/>
</dbReference>
<comment type="caution">
    <text evidence="6">The sequence shown here is derived from an EMBL/GenBank/DDBJ whole genome shotgun (WGS) entry which is preliminary data.</text>
</comment>
<dbReference type="GO" id="GO:0003700">
    <property type="term" value="F:DNA-binding transcription factor activity"/>
    <property type="evidence" value="ECO:0007669"/>
    <property type="project" value="InterPro"/>
</dbReference>
<dbReference type="RefSeq" id="WP_057806281.1">
    <property type="nucleotide sequence ID" value="NZ_BJYP01000005.1"/>
</dbReference>
<evidence type="ECO:0000313" key="6">
    <source>
        <dbReference type="EMBL" id="KRN82478.1"/>
    </source>
</evidence>
<dbReference type="SUPFAM" id="SSF46955">
    <property type="entry name" value="Putative DNA-binding domain"/>
    <property type="match status" value="1"/>
</dbReference>
<evidence type="ECO:0000256" key="1">
    <source>
        <dbReference type="ARBA" id="ARBA00022491"/>
    </source>
</evidence>
<dbReference type="PANTHER" id="PTHR30204:SF65">
    <property type="entry name" value="HTH-TYPE TRANSCRIPTIONAL REGULATOR TNRA"/>
    <property type="match status" value="1"/>
</dbReference>
<dbReference type="STRING" id="319653.SAMN04487973_10229"/>
<keyword evidence="2" id="KW-0805">Transcription regulation</keyword>
<evidence type="ECO:0000259" key="5">
    <source>
        <dbReference type="PROSITE" id="PS50937"/>
    </source>
</evidence>
<feature type="domain" description="HTH merR-type" evidence="5">
    <location>
        <begin position="12"/>
        <end position="80"/>
    </location>
</feature>
<organism evidence="6 7">
    <name type="scientific">Pediococcus ethanolidurans</name>
    <dbReference type="NCBI Taxonomy" id="319653"/>
    <lineage>
        <taxon>Bacteria</taxon>
        <taxon>Bacillati</taxon>
        <taxon>Bacillota</taxon>
        <taxon>Bacilli</taxon>
        <taxon>Lactobacillales</taxon>
        <taxon>Lactobacillaceae</taxon>
        <taxon>Pediococcus</taxon>
    </lineage>
</organism>
<keyword evidence="4" id="KW-0804">Transcription</keyword>
<dbReference type="Proteomes" id="UP000051749">
    <property type="component" value="Unassembled WGS sequence"/>
</dbReference>
<evidence type="ECO:0000256" key="4">
    <source>
        <dbReference type="ARBA" id="ARBA00023163"/>
    </source>
</evidence>
<keyword evidence="3" id="KW-0238">DNA-binding</keyword>
<dbReference type="GeneID" id="76043601"/>